<dbReference type="EMBL" id="CH933809">
    <property type="protein sequence ID" value="KRG06577.1"/>
    <property type="molecule type" value="Genomic_DNA"/>
</dbReference>
<organism evidence="3 4">
    <name type="scientific">Drosophila mojavensis</name>
    <name type="common">Fruit fly</name>
    <dbReference type="NCBI Taxonomy" id="7230"/>
    <lineage>
        <taxon>Eukaryota</taxon>
        <taxon>Metazoa</taxon>
        <taxon>Ecdysozoa</taxon>
        <taxon>Arthropoda</taxon>
        <taxon>Hexapoda</taxon>
        <taxon>Insecta</taxon>
        <taxon>Pterygota</taxon>
        <taxon>Neoptera</taxon>
        <taxon>Endopterygota</taxon>
        <taxon>Diptera</taxon>
        <taxon>Brachycera</taxon>
        <taxon>Muscomorpha</taxon>
        <taxon>Ephydroidea</taxon>
        <taxon>Drosophilidae</taxon>
        <taxon>Drosophila</taxon>
    </lineage>
</organism>
<keyword evidence="3" id="KW-0808">Transferase</keyword>
<dbReference type="KEGG" id="dmo:Dmoj_GI13688"/>
<dbReference type="FunCoup" id="A0A0Q9XQ00">
    <property type="interactions" value="161"/>
</dbReference>
<sequence>MFKIKEFCWKCYKHLRKLWVPRQFHSKRSTAQSQVRSHFKWRNVSYVRLGSLLACACAIGYDGVVNDFTYCGSFVRFGRSLKTATLIAVDYLGLNEIDPDYEQKRKVVHQTSANRLLETCLLNGGLYIKVGQGFAAINHILPIEYTETLAKLQDKCLPTSKEDIQKVFRKDFGKLPEKIYKEFDYTPVAAASLAQVFKARLHNGQQVAVKVQYSDLQKRFISDLATIIFLQDLIELIFKDYNFGWILNDLRKNLVQELNFEQEGKNAERCARDLRNLSYVHVPKVYWGFTKKRVLTLEWIDGVKVSDLASIKKLGLSLKDVDQKLFTMCAQQIFKSGFVHADPHPGNIFVRKNKRNGKADIVILDHGLYEEMPRSVRVALSQFWVASVQRDEMGMKAAARRMNVVDYMKFASVLFQQPVTIEGPRIRSKLTQEDVDHIQKVAKEQFEIIMSTLREMPRCLLFVTRNLNTVRAISNMHGDVVDRPCLMARFAQRSIYDHSSRSPLEYFNWLTRRVYFEYCLWISAFKIRLIDWYLNFLYLVGRAPEGARSLMKDAMDQEKQVLR</sequence>
<dbReference type="AlphaFoldDB" id="A0A0Q9XQ00"/>
<dbReference type="InterPro" id="IPR011009">
    <property type="entry name" value="Kinase-like_dom_sf"/>
</dbReference>
<evidence type="ECO:0000313" key="4">
    <source>
        <dbReference type="Proteomes" id="UP000009192"/>
    </source>
</evidence>
<reference evidence="3 4" key="1">
    <citation type="journal article" date="2007" name="Nature">
        <title>Evolution of genes and genomes on the Drosophila phylogeny.</title>
        <authorList>
            <consortium name="Drosophila 12 Genomes Consortium"/>
            <person name="Clark A.G."/>
            <person name="Eisen M.B."/>
            <person name="Smith D.R."/>
            <person name="Bergman C.M."/>
            <person name="Oliver B."/>
            <person name="Markow T.A."/>
            <person name="Kaufman T.C."/>
            <person name="Kellis M."/>
            <person name="Gelbart W."/>
            <person name="Iyer V.N."/>
            <person name="Pollard D.A."/>
            <person name="Sackton T.B."/>
            <person name="Larracuente A.M."/>
            <person name="Singh N.D."/>
            <person name="Abad J.P."/>
            <person name="Abt D.N."/>
            <person name="Adryan B."/>
            <person name="Aguade M."/>
            <person name="Akashi H."/>
            <person name="Anderson W.W."/>
            <person name="Aquadro C.F."/>
            <person name="Ardell D.H."/>
            <person name="Arguello R."/>
            <person name="Artieri C.G."/>
            <person name="Barbash D.A."/>
            <person name="Barker D."/>
            <person name="Barsanti P."/>
            <person name="Batterham P."/>
            <person name="Batzoglou S."/>
            <person name="Begun D."/>
            <person name="Bhutkar A."/>
            <person name="Blanco E."/>
            <person name="Bosak S.A."/>
            <person name="Bradley R.K."/>
            <person name="Brand A.D."/>
            <person name="Brent M.R."/>
            <person name="Brooks A.N."/>
            <person name="Brown R.H."/>
            <person name="Butlin R.K."/>
            <person name="Caggese C."/>
            <person name="Calvi B.R."/>
            <person name="Bernardo de Carvalho A."/>
            <person name="Caspi A."/>
            <person name="Castrezana S."/>
            <person name="Celniker S.E."/>
            <person name="Chang J.L."/>
            <person name="Chapple C."/>
            <person name="Chatterji S."/>
            <person name="Chinwalla A."/>
            <person name="Civetta A."/>
            <person name="Clifton S.W."/>
            <person name="Comeron J.M."/>
            <person name="Costello J.C."/>
            <person name="Coyne J.A."/>
            <person name="Daub J."/>
            <person name="David R.G."/>
            <person name="Delcher A.L."/>
            <person name="Delehaunty K."/>
            <person name="Do C.B."/>
            <person name="Ebling H."/>
            <person name="Edwards K."/>
            <person name="Eickbush T."/>
            <person name="Evans J.D."/>
            <person name="Filipski A."/>
            <person name="Findeiss S."/>
            <person name="Freyhult E."/>
            <person name="Fulton L."/>
            <person name="Fulton R."/>
            <person name="Garcia A.C."/>
            <person name="Gardiner A."/>
            <person name="Garfield D.A."/>
            <person name="Garvin B.E."/>
            <person name="Gibson G."/>
            <person name="Gilbert D."/>
            <person name="Gnerre S."/>
            <person name="Godfrey J."/>
            <person name="Good R."/>
            <person name="Gotea V."/>
            <person name="Gravely B."/>
            <person name="Greenberg A.J."/>
            <person name="Griffiths-Jones S."/>
            <person name="Gross S."/>
            <person name="Guigo R."/>
            <person name="Gustafson E.A."/>
            <person name="Haerty W."/>
            <person name="Hahn M.W."/>
            <person name="Halligan D.L."/>
            <person name="Halpern A.L."/>
            <person name="Halter G.M."/>
            <person name="Han M.V."/>
            <person name="Heger A."/>
            <person name="Hillier L."/>
            <person name="Hinrichs A.S."/>
            <person name="Holmes I."/>
            <person name="Hoskins R.A."/>
            <person name="Hubisz M.J."/>
            <person name="Hultmark D."/>
            <person name="Huntley M.A."/>
            <person name="Jaffe D.B."/>
            <person name="Jagadeeshan S."/>
            <person name="Jeck W.R."/>
            <person name="Johnson J."/>
            <person name="Jones C.D."/>
            <person name="Jordan W.C."/>
            <person name="Karpen G.H."/>
            <person name="Kataoka E."/>
            <person name="Keightley P.D."/>
            <person name="Kheradpour P."/>
            <person name="Kirkness E.F."/>
            <person name="Koerich L.B."/>
            <person name="Kristiansen K."/>
            <person name="Kudrna D."/>
            <person name="Kulathinal R.J."/>
            <person name="Kumar S."/>
            <person name="Kwok R."/>
            <person name="Lander E."/>
            <person name="Langley C.H."/>
            <person name="Lapoint R."/>
            <person name="Lazzaro B.P."/>
            <person name="Lee S.J."/>
            <person name="Levesque L."/>
            <person name="Li R."/>
            <person name="Lin C.F."/>
            <person name="Lin M.F."/>
            <person name="Lindblad-Toh K."/>
            <person name="Llopart A."/>
            <person name="Long M."/>
            <person name="Low L."/>
            <person name="Lozovsky E."/>
            <person name="Lu J."/>
            <person name="Luo M."/>
            <person name="Machado C.A."/>
            <person name="Makalowski W."/>
            <person name="Marzo M."/>
            <person name="Matsuda M."/>
            <person name="Matzkin L."/>
            <person name="McAllister B."/>
            <person name="McBride C.S."/>
            <person name="McKernan B."/>
            <person name="McKernan K."/>
            <person name="Mendez-Lago M."/>
            <person name="Minx P."/>
            <person name="Mollenhauer M.U."/>
            <person name="Montooth K."/>
            <person name="Mount S.M."/>
            <person name="Mu X."/>
            <person name="Myers E."/>
            <person name="Negre B."/>
            <person name="Newfeld S."/>
            <person name="Nielsen R."/>
            <person name="Noor M.A."/>
            <person name="O'Grady P."/>
            <person name="Pachter L."/>
            <person name="Papaceit M."/>
            <person name="Parisi M.J."/>
            <person name="Parisi M."/>
            <person name="Parts L."/>
            <person name="Pedersen J.S."/>
            <person name="Pesole G."/>
            <person name="Phillippy A.M."/>
            <person name="Ponting C.P."/>
            <person name="Pop M."/>
            <person name="Porcelli D."/>
            <person name="Powell J.R."/>
            <person name="Prohaska S."/>
            <person name="Pruitt K."/>
            <person name="Puig M."/>
            <person name="Quesneville H."/>
            <person name="Ram K.R."/>
            <person name="Rand D."/>
            <person name="Rasmussen M.D."/>
            <person name="Reed L.K."/>
            <person name="Reenan R."/>
            <person name="Reily A."/>
            <person name="Remington K.A."/>
            <person name="Rieger T.T."/>
            <person name="Ritchie M.G."/>
            <person name="Robin C."/>
            <person name="Rogers Y.H."/>
            <person name="Rohde C."/>
            <person name="Rozas J."/>
            <person name="Rubenfield M.J."/>
            <person name="Ruiz A."/>
            <person name="Russo S."/>
            <person name="Salzberg S.L."/>
            <person name="Sanchez-Gracia A."/>
            <person name="Saranga D.J."/>
            <person name="Sato H."/>
            <person name="Schaeffer S.W."/>
            <person name="Schatz M.C."/>
            <person name="Schlenke T."/>
            <person name="Schwartz R."/>
            <person name="Segarra C."/>
            <person name="Singh R.S."/>
            <person name="Sirot L."/>
            <person name="Sirota M."/>
            <person name="Sisneros N.B."/>
            <person name="Smith C.D."/>
            <person name="Smith T.F."/>
            <person name="Spieth J."/>
            <person name="Stage D.E."/>
            <person name="Stark A."/>
            <person name="Stephan W."/>
            <person name="Strausberg R.L."/>
            <person name="Strempel S."/>
            <person name="Sturgill D."/>
            <person name="Sutton G."/>
            <person name="Sutton G.G."/>
            <person name="Tao W."/>
            <person name="Teichmann S."/>
            <person name="Tobari Y.N."/>
            <person name="Tomimura Y."/>
            <person name="Tsolas J.M."/>
            <person name="Valente V.L."/>
            <person name="Venter E."/>
            <person name="Venter J.C."/>
            <person name="Vicario S."/>
            <person name="Vieira F.G."/>
            <person name="Vilella A.J."/>
            <person name="Villasante A."/>
            <person name="Walenz B."/>
            <person name="Wang J."/>
            <person name="Wasserman M."/>
            <person name="Watts T."/>
            <person name="Wilson D."/>
            <person name="Wilson R.K."/>
            <person name="Wing R.A."/>
            <person name="Wolfner M.F."/>
            <person name="Wong A."/>
            <person name="Wong G.K."/>
            <person name="Wu C.I."/>
            <person name="Wu G."/>
            <person name="Yamamoto D."/>
            <person name="Yang H.P."/>
            <person name="Yang S.P."/>
            <person name="Yorke J.A."/>
            <person name="Yoshida K."/>
            <person name="Zdobnov E."/>
            <person name="Zhang P."/>
            <person name="Zhang Y."/>
            <person name="Zimin A.V."/>
            <person name="Baldwin J."/>
            <person name="Abdouelleil A."/>
            <person name="Abdulkadir J."/>
            <person name="Abebe A."/>
            <person name="Abera B."/>
            <person name="Abreu J."/>
            <person name="Acer S.C."/>
            <person name="Aftuck L."/>
            <person name="Alexander A."/>
            <person name="An P."/>
            <person name="Anderson E."/>
            <person name="Anderson S."/>
            <person name="Arachi H."/>
            <person name="Azer M."/>
            <person name="Bachantsang P."/>
            <person name="Barry A."/>
            <person name="Bayul T."/>
            <person name="Berlin A."/>
            <person name="Bessette D."/>
            <person name="Bloom T."/>
            <person name="Blye J."/>
            <person name="Boguslavskiy L."/>
            <person name="Bonnet C."/>
            <person name="Boukhgalter B."/>
            <person name="Bourzgui I."/>
            <person name="Brown A."/>
            <person name="Cahill P."/>
            <person name="Channer S."/>
            <person name="Cheshatsang Y."/>
            <person name="Chuda L."/>
            <person name="Citroen M."/>
            <person name="Collymore A."/>
            <person name="Cooke P."/>
            <person name="Costello M."/>
            <person name="D'Aco K."/>
            <person name="Daza R."/>
            <person name="De Haan G."/>
            <person name="DeGray S."/>
            <person name="DeMaso C."/>
            <person name="Dhargay N."/>
            <person name="Dooley K."/>
            <person name="Dooley E."/>
            <person name="Doricent M."/>
            <person name="Dorje P."/>
            <person name="Dorjee K."/>
            <person name="Dupes A."/>
            <person name="Elong R."/>
            <person name="Falk J."/>
            <person name="Farina A."/>
            <person name="Faro S."/>
            <person name="Ferguson D."/>
            <person name="Fisher S."/>
            <person name="Foley C.D."/>
            <person name="Franke A."/>
            <person name="Friedrich D."/>
            <person name="Gadbois L."/>
            <person name="Gearin G."/>
            <person name="Gearin C.R."/>
            <person name="Giannoukos G."/>
            <person name="Goode T."/>
            <person name="Graham J."/>
            <person name="Grandbois E."/>
            <person name="Grewal S."/>
            <person name="Gyaltsen K."/>
            <person name="Hafez N."/>
            <person name="Hagos B."/>
            <person name="Hall J."/>
            <person name="Henson C."/>
            <person name="Hollinger A."/>
            <person name="Honan T."/>
            <person name="Huard M.D."/>
            <person name="Hughes L."/>
            <person name="Hurhula B."/>
            <person name="Husby M.E."/>
            <person name="Kamat A."/>
            <person name="Kanga B."/>
            <person name="Kashin S."/>
            <person name="Khazanovich D."/>
            <person name="Kisner P."/>
            <person name="Lance K."/>
            <person name="Lara M."/>
            <person name="Lee W."/>
            <person name="Lennon N."/>
            <person name="Letendre F."/>
            <person name="LeVine R."/>
            <person name="Lipovsky A."/>
            <person name="Liu X."/>
            <person name="Liu J."/>
            <person name="Liu S."/>
            <person name="Lokyitsang T."/>
            <person name="Lokyitsang Y."/>
            <person name="Lubonja R."/>
            <person name="Lui A."/>
            <person name="MacDonald P."/>
            <person name="Magnisalis V."/>
            <person name="Maru K."/>
            <person name="Matthews C."/>
            <person name="McCusker W."/>
            <person name="McDonough S."/>
            <person name="Mehta T."/>
            <person name="Meldrim J."/>
            <person name="Meneus L."/>
            <person name="Mihai O."/>
            <person name="Mihalev A."/>
            <person name="Mihova T."/>
            <person name="Mittelman R."/>
            <person name="Mlenga V."/>
            <person name="Montmayeur A."/>
            <person name="Mulrain L."/>
            <person name="Navidi A."/>
            <person name="Naylor J."/>
            <person name="Negash T."/>
            <person name="Nguyen T."/>
            <person name="Nguyen N."/>
            <person name="Nicol R."/>
            <person name="Norbu C."/>
            <person name="Norbu N."/>
            <person name="Novod N."/>
            <person name="O'Neill B."/>
            <person name="Osman S."/>
            <person name="Markiewicz E."/>
            <person name="Oyono O.L."/>
            <person name="Patti C."/>
            <person name="Phunkhang P."/>
            <person name="Pierre F."/>
            <person name="Priest M."/>
            <person name="Raghuraman S."/>
            <person name="Rege F."/>
            <person name="Reyes R."/>
            <person name="Rise C."/>
            <person name="Rogov P."/>
            <person name="Ross K."/>
            <person name="Ryan E."/>
            <person name="Settipalli S."/>
            <person name="Shea T."/>
            <person name="Sherpa N."/>
            <person name="Shi L."/>
            <person name="Shih D."/>
            <person name="Sparrow T."/>
            <person name="Spaulding J."/>
            <person name="Stalker J."/>
            <person name="Stange-Thomann N."/>
            <person name="Stavropoulos S."/>
            <person name="Stone C."/>
            <person name="Strader C."/>
            <person name="Tesfaye S."/>
            <person name="Thomson T."/>
            <person name="Thoulutsang Y."/>
            <person name="Thoulutsang D."/>
            <person name="Topham K."/>
            <person name="Topping I."/>
            <person name="Tsamla T."/>
            <person name="Vassiliev H."/>
            <person name="Vo A."/>
            <person name="Wangchuk T."/>
            <person name="Wangdi T."/>
            <person name="Weiand M."/>
            <person name="Wilkinson J."/>
            <person name="Wilson A."/>
            <person name="Yadav S."/>
            <person name="Young G."/>
            <person name="Yu Q."/>
            <person name="Zembek L."/>
            <person name="Zhong D."/>
            <person name="Zimmer A."/>
            <person name="Zwirko Z."/>
            <person name="Jaffe D.B."/>
            <person name="Alvarez P."/>
            <person name="Brockman W."/>
            <person name="Butler J."/>
            <person name="Chin C."/>
            <person name="Gnerre S."/>
            <person name="Grabherr M."/>
            <person name="Kleber M."/>
            <person name="Mauceli E."/>
            <person name="MacCallum I."/>
        </authorList>
    </citation>
    <scope>NUCLEOTIDE SEQUENCE [LARGE SCALE GENOMIC DNA]</scope>
    <source>
        <strain evidence="4">Tucson 15081-1352.22</strain>
    </source>
</reference>
<accession>A0A0Q9XQ00</accession>
<evidence type="ECO:0000256" key="1">
    <source>
        <dbReference type="ARBA" id="ARBA00009670"/>
    </source>
</evidence>
<dbReference type="Proteomes" id="UP000009192">
    <property type="component" value="Unassembled WGS sequence"/>
</dbReference>
<dbReference type="SUPFAM" id="SSF56112">
    <property type="entry name" value="Protein kinase-like (PK-like)"/>
    <property type="match status" value="1"/>
</dbReference>
<dbReference type="SMR" id="A0A0Q9XQ00"/>
<dbReference type="GO" id="GO:0007005">
    <property type="term" value="P:mitochondrion organization"/>
    <property type="evidence" value="ECO:0007669"/>
    <property type="project" value="EnsemblMetazoa"/>
</dbReference>
<gene>
    <name evidence="3" type="primary">Dmoj\GI13688</name>
    <name evidence="3" type="ORF">Dmoj_GI13688</name>
</gene>
<dbReference type="InterPro" id="IPR045307">
    <property type="entry name" value="ADCK1_dom"/>
</dbReference>
<dbReference type="InterPro" id="IPR051130">
    <property type="entry name" value="Mito_struct-func_regulator"/>
</dbReference>
<dbReference type="GO" id="GO:0016740">
    <property type="term" value="F:transferase activity"/>
    <property type="evidence" value="ECO:0007669"/>
    <property type="project" value="UniProtKB-KW"/>
</dbReference>
<dbReference type="EC" id="2.7.-.-" evidence="3"/>
<dbReference type="Gene3D" id="1.10.510.10">
    <property type="entry name" value="Transferase(Phosphotransferase) domain 1"/>
    <property type="match status" value="1"/>
</dbReference>
<proteinExistence type="inferred from homology"/>
<protein>
    <submittedName>
        <fullName evidence="3">Uncharacterized protein, isoform B</fullName>
        <ecNumber evidence="3">2.7.-.-</ecNumber>
    </submittedName>
</protein>
<name>A0A0Q9XQ00_DROMO</name>
<evidence type="ECO:0000313" key="3">
    <source>
        <dbReference type="EMBL" id="KRG06577.1"/>
    </source>
</evidence>
<dbReference type="InterPro" id="IPR004147">
    <property type="entry name" value="ABC1_dom"/>
</dbReference>
<comment type="similarity">
    <text evidence="1">Belongs to the protein kinase superfamily. ADCK protein kinase family.</text>
</comment>
<dbReference type="Pfam" id="PF03109">
    <property type="entry name" value="ABC1"/>
    <property type="match status" value="1"/>
</dbReference>
<evidence type="ECO:0000259" key="2">
    <source>
        <dbReference type="Pfam" id="PF03109"/>
    </source>
</evidence>
<dbReference type="OrthoDB" id="427480at2759"/>
<dbReference type="CDD" id="cd13969">
    <property type="entry name" value="ADCK1-like"/>
    <property type="match status" value="1"/>
</dbReference>
<dbReference type="InParanoid" id="A0A0Q9XQ00"/>
<keyword evidence="4" id="KW-1185">Reference proteome</keyword>
<feature type="domain" description="ABC1 atypical kinase-like" evidence="2">
    <location>
        <begin position="151"/>
        <end position="397"/>
    </location>
</feature>
<dbReference type="PANTHER" id="PTHR43173:SF28">
    <property type="entry name" value="AARF DOMAIN CONTAINING KINASE 5"/>
    <property type="match status" value="1"/>
</dbReference>
<dbReference type="PANTHER" id="PTHR43173">
    <property type="entry name" value="ABC1 FAMILY PROTEIN"/>
    <property type="match status" value="1"/>
</dbReference>